<evidence type="ECO:0000256" key="2">
    <source>
        <dbReference type="SAM" id="Phobius"/>
    </source>
</evidence>
<organism evidence="3 4">
    <name type="scientific">Streptantibioticus cattleyicolor (strain ATCC 35852 / DSM 46488 / JCM 4925 / NBRC 14057 / NRRL 8057)</name>
    <name type="common">Streptomyces cattleya</name>
    <dbReference type="NCBI Taxonomy" id="1003195"/>
    <lineage>
        <taxon>Bacteria</taxon>
        <taxon>Bacillati</taxon>
        <taxon>Actinomycetota</taxon>
        <taxon>Actinomycetes</taxon>
        <taxon>Kitasatosporales</taxon>
        <taxon>Streptomycetaceae</taxon>
        <taxon>Streptantibioticus</taxon>
    </lineage>
</organism>
<dbReference type="PATRIC" id="fig|1003195.11.peg.377"/>
<evidence type="ECO:0000256" key="1">
    <source>
        <dbReference type="SAM" id="MobiDB-lite"/>
    </source>
</evidence>
<dbReference type="Proteomes" id="UP000007842">
    <property type="component" value="Plasmid pSCATT"/>
</dbReference>
<dbReference type="KEGG" id="sct:SCAT_p0393"/>
<geneLocation type="plasmid" evidence="3 4">
    <name>pSCATT</name>
</geneLocation>
<dbReference type="AlphaFoldDB" id="F8JLM9"/>
<dbReference type="KEGG" id="scy:SCATT_p13510"/>
<proteinExistence type="predicted"/>
<keyword evidence="2" id="KW-1133">Transmembrane helix</keyword>
<accession>G8XFT3</accession>
<feature type="region of interest" description="Disordered" evidence="1">
    <location>
        <begin position="88"/>
        <end position="123"/>
    </location>
</feature>
<gene>
    <name evidence="3" type="ordered locus">SCATT_p13510</name>
</gene>
<feature type="transmembrane region" description="Helical" evidence="2">
    <location>
        <begin position="158"/>
        <end position="185"/>
    </location>
</feature>
<name>F8JLM9_STREN</name>
<keyword evidence="2" id="KW-0812">Transmembrane</keyword>
<protein>
    <submittedName>
        <fullName evidence="3">Uncharacterized protein</fullName>
    </submittedName>
</protein>
<feature type="transmembrane region" description="Helical" evidence="2">
    <location>
        <begin position="134"/>
        <end position="152"/>
    </location>
</feature>
<dbReference type="EMBL" id="CP003229">
    <property type="protein sequence ID" value="AEW99544.1"/>
    <property type="molecule type" value="Genomic_DNA"/>
</dbReference>
<reference evidence="4" key="1">
    <citation type="submission" date="2011-12" db="EMBL/GenBank/DDBJ databases">
        <title>Complete genome sequence of Streptomyces cattleya strain DSM 46488.</title>
        <authorList>
            <person name="Ou H.-Y."/>
            <person name="Li P."/>
            <person name="Zhao C."/>
            <person name="O'Hagan D."/>
            <person name="Deng Z."/>
        </authorList>
    </citation>
    <scope>NUCLEOTIDE SEQUENCE [LARGE SCALE GENOMIC DNA]</scope>
    <source>
        <strain evidence="4">ATCC 35852 / DSM 46488 / JCM 4925 / NBRC 14057 / NRRL 8057</strain>
        <plasmid evidence="4">Plasmid pSCATT</plasmid>
    </source>
</reference>
<accession>F8JLM9</accession>
<evidence type="ECO:0000313" key="4">
    <source>
        <dbReference type="Proteomes" id="UP000007842"/>
    </source>
</evidence>
<dbReference type="OrthoDB" id="3466756at2"/>
<feature type="transmembrane region" description="Helical" evidence="2">
    <location>
        <begin position="261"/>
        <end position="290"/>
    </location>
</feature>
<keyword evidence="4" id="KW-1185">Reference proteome</keyword>
<sequence>MGGAAAPRVGRKRPFQGQLTAFGEMLAGHPFATDRPGATHEMAVEYARALDAYERATREAVRDPALARRELDDGLAALNRLNVLLVGALPGDPPPPPKDARLDKPPPAGTPRPPVAAVGRTKPGLRDRYTREQLLLRAGLSGLACYITLVGVLGSWQYAVFCLVGTNFGVGLAAGGGVFTGWPVAQLRGALKGGRVVAEYTGTKRSGSGGTSWQQHYVHVRPDGGALTYRRDVPSESRAPLPTRRLWLVAGAKPEMFLTPLALLLGVPLLLGGTALTLAAVPGTLILALAHHHG</sequence>
<dbReference type="RefSeq" id="WP_014150848.1">
    <property type="nucleotide sequence ID" value="NC_016113.1"/>
</dbReference>
<evidence type="ECO:0000313" key="3">
    <source>
        <dbReference type="EMBL" id="AEW99544.1"/>
    </source>
</evidence>
<feature type="compositionally biased region" description="Pro residues" evidence="1">
    <location>
        <begin position="105"/>
        <end position="114"/>
    </location>
</feature>
<keyword evidence="2" id="KW-0472">Membrane</keyword>
<keyword evidence="3" id="KW-0614">Plasmid</keyword>
<dbReference type="HOGENOM" id="CLU_946329_0_0_11"/>